<gene>
    <name evidence="1" type="ORF">Krac_0572</name>
</gene>
<dbReference type="Proteomes" id="UP000004508">
    <property type="component" value="Unassembled WGS sequence"/>
</dbReference>
<name>D6U823_KTERA</name>
<proteinExistence type="predicted"/>
<organism evidence="1 2">
    <name type="scientific">Ktedonobacter racemifer DSM 44963</name>
    <dbReference type="NCBI Taxonomy" id="485913"/>
    <lineage>
        <taxon>Bacteria</taxon>
        <taxon>Bacillati</taxon>
        <taxon>Chloroflexota</taxon>
        <taxon>Ktedonobacteria</taxon>
        <taxon>Ktedonobacterales</taxon>
        <taxon>Ktedonobacteraceae</taxon>
        <taxon>Ktedonobacter</taxon>
    </lineage>
</organism>
<dbReference type="AlphaFoldDB" id="D6U823"/>
<sequence length="62" mass="7006">MRFLVPSEGLRALQRAKSTMLNDTMPVMPATLRLFTLLSLQLHLLVAKYTDHVGDDLAPLER</sequence>
<accession>D6U823</accession>
<dbReference type="EMBL" id="ADVG01000005">
    <property type="protein sequence ID" value="EFH80034.1"/>
    <property type="molecule type" value="Genomic_DNA"/>
</dbReference>
<evidence type="ECO:0000313" key="1">
    <source>
        <dbReference type="EMBL" id="EFH80034.1"/>
    </source>
</evidence>
<dbReference type="InParanoid" id="D6U823"/>
<reference evidence="1 2" key="1">
    <citation type="journal article" date="2011" name="Stand. Genomic Sci.">
        <title>Non-contiguous finished genome sequence and contextual data of the filamentous soil bacterium Ktedonobacter racemifer type strain (SOSP1-21).</title>
        <authorList>
            <person name="Chang Y.J."/>
            <person name="Land M."/>
            <person name="Hauser L."/>
            <person name="Chertkov O."/>
            <person name="Del Rio T.G."/>
            <person name="Nolan M."/>
            <person name="Copeland A."/>
            <person name="Tice H."/>
            <person name="Cheng J.F."/>
            <person name="Lucas S."/>
            <person name="Han C."/>
            <person name="Goodwin L."/>
            <person name="Pitluck S."/>
            <person name="Ivanova N."/>
            <person name="Ovchinikova G."/>
            <person name="Pati A."/>
            <person name="Chen A."/>
            <person name="Palaniappan K."/>
            <person name="Mavromatis K."/>
            <person name="Liolios K."/>
            <person name="Brettin T."/>
            <person name="Fiebig A."/>
            <person name="Rohde M."/>
            <person name="Abt B."/>
            <person name="Goker M."/>
            <person name="Detter J.C."/>
            <person name="Woyke T."/>
            <person name="Bristow J."/>
            <person name="Eisen J.A."/>
            <person name="Markowitz V."/>
            <person name="Hugenholtz P."/>
            <person name="Kyrpides N.C."/>
            <person name="Klenk H.P."/>
            <person name="Lapidus A."/>
        </authorList>
    </citation>
    <scope>NUCLEOTIDE SEQUENCE [LARGE SCALE GENOMIC DNA]</scope>
    <source>
        <strain evidence="2">DSM 44963</strain>
    </source>
</reference>
<comment type="caution">
    <text evidence="1">The sequence shown here is derived from an EMBL/GenBank/DDBJ whole genome shotgun (WGS) entry which is preliminary data.</text>
</comment>
<protein>
    <submittedName>
        <fullName evidence="1">Uncharacterized protein</fullName>
    </submittedName>
</protein>
<keyword evidence="2" id="KW-1185">Reference proteome</keyword>
<dbReference type="STRING" id="485913.Krac_0572"/>
<evidence type="ECO:0000313" key="2">
    <source>
        <dbReference type="Proteomes" id="UP000004508"/>
    </source>
</evidence>